<dbReference type="OrthoDB" id="7608935at2759"/>
<dbReference type="GO" id="GO:0071036">
    <property type="term" value="P:nuclear polyadenylation-dependent snoRNA catabolic process"/>
    <property type="evidence" value="ECO:0007669"/>
    <property type="project" value="TreeGrafter"/>
</dbReference>
<evidence type="ECO:0000256" key="4">
    <source>
        <dbReference type="ARBA" id="ARBA00022771"/>
    </source>
</evidence>
<dbReference type="InterPro" id="IPR051644">
    <property type="entry name" value="TRAMP_AT-DNA-binding"/>
</dbReference>
<dbReference type="InterPro" id="IPR001878">
    <property type="entry name" value="Znf_CCHC"/>
</dbReference>
<dbReference type="GO" id="GO:0031499">
    <property type="term" value="C:TRAMP complex"/>
    <property type="evidence" value="ECO:0007669"/>
    <property type="project" value="TreeGrafter"/>
</dbReference>
<keyword evidence="3" id="KW-0677">Repeat</keyword>
<evidence type="ECO:0000256" key="5">
    <source>
        <dbReference type="ARBA" id="ARBA00022833"/>
    </source>
</evidence>
<evidence type="ECO:0000256" key="9">
    <source>
        <dbReference type="PROSITE-ProRule" id="PRU00047"/>
    </source>
</evidence>
<evidence type="ECO:0000313" key="13">
    <source>
        <dbReference type="Proteomes" id="UP000027135"/>
    </source>
</evidence>
<reference evidence="12 13" key="1">
    <citation type="journal article" date="2014" name="Nat. Commun.">
        <title>Molecular traces of alternative social organization in a termite genome.</title>
        <authorList>
            <person name="Terrapon N."/>
            <person name="Li C."/>
            <person name="Robertson H.M."/>
            <person name="Ji L."/>
            <person name="Meng X."/>
            <person name="Booth W."/>
            <person name="Chen Z."/>
            <person name="Childers C.P."/>
            <person name="Glastad K.M."/>
            <person name="Gokhale K."/>
            <person name="Gowin J."/>
            <person name="Gronenberg W."/>
            <person name="Hermansen R.A."/>
            <person name="Hu H."/>
            <person name="Hunt B.G."/>
            <person name="Huylmans A.K."/>
            <person name="Khalil S.M."/>
            <person name="Mitchell R.D."/>
            <person name="Munoz-Torres M.C."/>
            <person name="Mustard J.A."/>
            <person name="Pan H."/>
            <person name="Reese J.T."/>
            <person name="Scharf M.E."/>
            <person name="Sun F."/>
            <person name="Vogel H."/>
            <person name="Xiao J."/>
            <person name="Yang W."/>
            <person name="Yang Z."/>
            <person name="Yang Z."/>
            <person name="Zhou J."/>
            <person name="Zhu J."/>
            <person name="Brent C.S."/>
            <person name="Elsik C.G."/>
            <person name="Goodisman M.A."/>
            <person name="Liberles D.A."/>
            <person name="Roe R.M."/>
            <person name="Vargo E.L."/>
            <person name="Vilcinskas A."/>
            <person name="Wang J."/>
            <person name="Bornberg-Bauer E."/>
            <person name="Korb J."/>
            <person name="Zhang G."/>
            <person name="Liebig J."/>
        </authorList>
    </citation>
    <scope>NUCLEOTIDE SEQUENCE [LARGE SCALE GENOMIC DNA]</scope>
    <source>
        <tissue evidence="12">Whole organism</tissue>
    </source>
</reference>
<evidence type="ECO:0000313" key="12">
    <source>
        <dbReference type="EMBL" id="KDR14161.1"/>
    </source>
</evidence>
<sequence length="651" mass="73952">MESGSSTDDSDYETYLYSLLHYSGENQLEENYRLPGSSSSERMSVDQSGSSEVVSSFYQSKRSKVSRWDMVKSLPDTSDEPPYNGRTATLSSGSKNKRVIRPGEEQKIQNNYSSLLHAYKEARSSCKQSTAAKEQNLQKTYAEYRCRNITEKETGFSSASNVESKKGKNAVTVSNSFFQDSVPIAVEKHTSVLRSASTYINSSTDNSHFNNYTYDKSKCSKSQNSNNKDILNDGDRNKKWNCEVRNKLRDNRHEQLEGKFSKYNLCLNKEKQNSVEESVIVLDSSDSDTESVVEVEPPVRDPPPVVSLSSDEEALNNMPDEKRPKKVSVEDDIVVLYTSDKINISAVWPAVTDSDTESVGSVATVVLNGTRENSEKKRRKKKKQKKVAENGGYLERSLNSVFQTSSLTSKFICPKSWSKDMSHFYNDSWGGEKFDVRQLQKYMSDNPANWQVLRSDIVSTPRRTGPDHRKKCNNCNIWGHTPQDCPDRQKPIVCLFCGKTGHSKHRCPTTICLNCGKPAKVYRNGCPECLSPKKLYQPCSVCNKVDHPPSECPELWRRYHATTTSKDLGAVCPRILYKPQEEQFCSNCARRGHLSHECRSVDHSYAPSHNSLKRRSAREHNRMPAKRRKHNNHSAKMSSFNLYIQPWYNPI</sequence>
<dbReference type="GO" id="GO:0071039">
    <property type="term" value="P:nuclear polyadenylation-dependent CUT catabolic process"/>
    <property type="evidence" value="ECO:0007669"/>
    <property type="project" value="TreeGrafter"/>
</dbReference>
<evidence type="ECO:0000256" key="2">
    <source>
        <dbReference type="ARBA" id="ARBA00022723"/>
    </source>
</evidence>
<feature type="domain" description="CCHC-type" evidence="11">
    <location>
        <begin position="494"/>
        <end position="508"/>
    </location>
</feature>
<feature type="compositionally biased region" description="Polar residues" evidence="10">
    <location>
        <begin position="36"/>
        <end position="52"/>
    </location>
</feature>
<dbReference type="GO" id="GO:0003723">
    <property type="term" value="F:RNA binding"/>
    <property type="evidence" value="ECO:0007669"/>
    <property type="project" value="TreeGrafter"/>
</dbReference>
<organism evidence="12 13">
    <name type="scientific">Zootermopsis nevadensis</name>
    <name type="common">Dampwood termite</name>
    <dbReference type="NCBI Taxonomy" id="136037"/>
    <lineage>
        <taxon>Eukaryota</taxon>
        <taxon>Metazoa</taxon>
        <taxon>Ecdysozoa</taxon>
        <taxon>Arthropoda</taxon>
        <taxon>Hexapoda</taxon>
        <taxon>Insecta</taxon>
        <taxon>Pterygota</taxon>
        <taxon>Neoptera</taxon>
        <taxon>Polyneoptera</taxon>
        <taxon>Dictyoptera</taxon>
        <taxon>Blattodea</taxon>
        <taxon>Blattoidea</taxon>
        <taxon>Termitoidae</taxon>
        <taxon>Termopsidae</taxon>
        <taxon>Zootermopsis</taxon>
    </lineage>
</organism>
<evidence type="ECO:0000256" key="1">
    <source>
        <dbReference type="ARBA" id="ARBA00004123"/>
    </source>
</evidence>
<feature type="domain" description="CCHC-type" evidence="11">
    <location>
        <begin position="585"/>
        <end position="600"/>
    </location>
</feature>
<comment type="subcellular location">
    <subcellularLocation>
        <location evidence="1">Nucleus</location>
    </subcellularLocation>
</comment>
<dbReference type="PANTHER" id="PTHR46543:SF1">
    <property type="entry name" value="ZINC FINGER CCHC DOMAIN-CONTAINING PROTEIN 7"/>
    <property type="match status" value="1"/>
</dbReference>
<evidence type="ECO:0000256" key="8">
    <source>
        <dbReference type="ARBA" id="ARBA00043023"/>
    </source>
</evidence>
<proteinExistence type="predicted"/>
<feature type="compositionally biased region" description="Basic residues" evidence="10">
    <location>
        <begin position="611"/>
        <end position="633"/>
    </location>
</feature>
<keyword evidence="4 9" id="KW-0863">Zinc-finger</keyword>
<dbReference type="SMART" id="SM00343">
    <property type="entry name" value="ZnF_C2HC"/>
    <property type="match status" value="5"/>
</dbReference>
<dbReference type="SUPFAM" id="SSF57756">
    <property type="entry name" value="Retrovirus zinc finger-like domains"/>
    <property type="match status" value="1"/>
</dbReference>
<protein>
    <recommendedName>
        <fullName evidence="7">Zinc finger CCHC domain-containing protein 7</fullName>
    </recommendedName>
    <alternativeName>
        <fullName evidence="8">TRAMP-like complex RNA-binding factor ZCCHC7</fullName>
    </alternativeName>
</protein>
<name>A0A067QVE6_ZOONE</name>
<dbReference type="InterPro" id="IPR036875">
    <property type="entry name" value="Znf_CCHC_sf"/>
</dbReference>
<keyword evidence="6" id="KW-0539">Nucleus</keyword>
<keyword evidence="13" id="KW-1185">Reference proteome</keyword>
<dbReference type="GO" id="GO:0008270">
    <property type="term" value="F:zinc ion binding"/>
    <property type="evidence" value="ECO:0007669"/>
    <property type="project" value="UniProtKB-KW"/>
</dbReference>
<dbReference type="AlphaFoldDB" id="A0A067QVE6"/>
<evidence type="ECO:0000256" key="3">
    <source>
        <dbReference type="ARBA" id="ARBA00022737"/>
    </source>
</evidence>
<evidence type="ECO:0000256" key="7">
    <source>
        <dbReference type="ARBA" id="ARBA00041190"/>
    </source>
</evidence>
<feature type="region of interest" description="Disordered" evidence="10">
    <location>
        <begin position="72"/>
        <end position="95"/>
    </location>
</feature>
<feature type="region of interest" description="Disordered" evidence="10">
    <location>
        <begin position="31"/>
        <end position="52"/>
    </location>
</feature>
<dbReference type="PROSITE" id="PS50158">
    <property type="entry name" value="ZF_CCHC"/>
    <property type="match status" value="2"/>
</dbReference>
<dbReference type="Proteomes" id="UP000027135">
    <property type="component" value="Unassembled WGS sequence"/>
</dbReference>
<dbReference type="EMBL" id="KK852898">
    <property type="protein sequence ID" value="KDR14161.1"/>
    <property type="molecule type" value="Genomic_DNA"/>
</dbReference>
<dbReference type="GO" id="GO:0071031">
    <property type="term" value="P:nuclear mRNA surveillance of mRNA 3'-end processing"/>
    <property type="evidence" value="ECO:0007669"/>
    <property type="project" value="TreeGrafter"/>
</dbReference>
<gene>
    <name evidence="12" type="ORF">L798_11799</name>
</gene>
<keyword evidence="2" id="KW-0479">Metal-binding</keyword>
<dbReference type="InParanoid" id="A0A067QVE6"/>
<evidence type="ECO:0000256" key="6">
    <source>
        <dbReference type="ARBA" id="ARBA00023242"/>
    </source>
</evidence>
<keyword evidence="5" id="KW-0862">Zinc</keyword>
<feature type="region of interest" description="Disordered" evidence="10">
    <location>
        <begin position="605"/>
        <end position="633"/>
    </location>
</feature>
<dbReference type="Gene3D" id="4.10.60.10">
    <property type="entry name" value="Zinc finger, CCHC-type"/>
    <property type="match status" value="2"/>
</dbReference>
<dbReference type="GO" id="GO:0071035">
    <property type="term" value="P:nuclear polyadenylation-dependent rRNA catabolic process"/>
    <property type="evidence" value="ECO:0007669"/>
    <property type="project" value="TreeGrafter"/>
</dbReference>
<dbReference type="GO" id="GO:0071037">
    <property type="term" value="P:nuclear polyadenylation-dependent snRNA catabolic process"/>
    <property type="evidence" value="ECO:0007669"/>
    <property type="project" value="TreeGrafter"/>
</dbReference>
<dbReference type="eggNOG" id="KOG4400">
    <property type="taxonomic scope" value="Eukaryota"/>
</dbReference>
<evidence type="ECO:0000256" key="10">
    <source>
        <dbReference type="SAM" id="MobiDB-lite"/>
    </source>
</evidence>
<accession>A0A067QVE6</accession>
<feature type="region of interest" description="Disordered" evidence="10">
    <location>
        <begin position="216"/>
        <end position="236"/>
    </location>
</feature>
<evidence type="ECO:0000259" key="11">
    <source>
        <dbReference type="PROSITE" id="PS50158"/>
    </source>
</evidence>
<dbReference type="PANTHER" id="PTHR46543">
    <property type="entry name" value="ZINC FINGER CCHC DOMAIN-CONTAINING PROTEIN 7"/>
    <property type="match status" value="1"/>
</dbReference>
<dbReference type="GO" id="GO:0071038">
    <property type="term" value="P:TRAMP-dependent tRNA surveillance pathway"/>
    <property type="evidence" value="ECO:0007669"/>
    <property type="project" value="TreeGrafter"/>
</dbReference>
<dbReference type="STRING" id="136037.A0A067QVE6"/>
<feature type="region of interest" description="Disordered" evidence="10">
    <location>
        <begin position="286"/>
        <end position="323"/>
    </location>
</feature>